<keyword evidence="8" id="KW-1185">Reference proteome</keyword>
<accession>A0A8C4MQ15</accession>
<evidence type="ECO:0000256" key="4">
    <source>
        <dbReference type="SAM" id="MobiDB-lite"/>
    </source>
</evidence>
<feature type="domain" description="Holliday junction regulator protein family C-terminal" evidence="6">
    <location>
        <begin position="599"/>
        <end position="658"/>
    </location>
</feature>
<dbReference type="PANTHER" id="PTHR15992:SF5">
    <property type="entry name" value="HOLLIDAY JUNCTION RECOGNITION PROTEIN"/>
    <property type="match status" value="1"/>
</dbReference>
<dbReference type="GO" id="GO:0034080">
    <property type="term" value="P:CENP-A containing chromatin assembly"/>
    <property type="evidence" value="ECO:0007669"/>
    <property type="project" value="Ensembl"/>
</dbReference>
<dbReference type="Pfam" id="PF10384">
    <property type="entry name" value="Scm3"/>
    <property type="match status" value="1"/>
</dbReference>
<gene>
    <name evidence="7" type="primary">HJURP</name>
</gene>
<dbReference type="InterPro" id="IPR021052">
    <property type="entry name" value="HJURP_central_dom"/>
</dbReference>
<dbReference type="GO" id="GO:0007059">
    <property type="term" value="P:chromosome segregation"/>
    <property type="evidence" value="ECO:0007669"/>
    <property type="project" value="Ensembl"/>
</dbReference>
<dbReference type="GO" id="GO:0042802">
    <property type="term" value="F:identical protein binding"/>
    <property type="evidence" value="ECO:0007669"/>
    <property type="project" value="Ensembl"/>
</dbReference>
<feature type="domain" description="Holliday junction regulator protein family C-terminal" evidence="6">
    <location>
        <begin position="455"/>
        <end position="516"/>
    </location>
</feature>
<dbReference type="GO" id="GO:0000776">
    <property type="term" value="C:kinetochore"/>
    <property type="evidence" value="ECO:0007669"/>
    <property type="project" value="Ensembl"/>
</dbReference>
<feature type="compositionally biased region" description="Polar residues" evidence="4">
    <location>
        <begin position="697"/>
        <end position="710"/>
    </location>
</feature>
<dbReference type="Gene3D" id="6.10.250.2320">
    <property type="match status" value="1"/>
</dbReference>
<proteinExistence type="predicted"/>
<dbReference type="Ensembl" id="ENSEAST00005031883.2">
    <property type="protein sequence ID" value="ENSEASP00005029338.2"/>
    <property type="gene ID" value="ENSEASG00005019935.2"/>
</dbReference>
<keyword evidence="2" id="KW-0238">DNA-binding</keyword>
<dbReference type="GO" id="GO:0005654">
    <property type="term" value="C:nucleoplasm"/>
    <property type="evidence" value="ECO:0007669"/>
    <property type="project" value="Ensembl"/>
</dbReference>
<reference evidence="7" key="3">
    <citation type="submission" date="2025-09" db="UniProtKB">
        <authorList>
            <consortium name="Ensembl"/>
        </authorList>
    </citation>
    <scope>IDENTIFICATION</scope>
</reference>
<feature type="domain" description="Holliday junction recognition protein HJURP central" evidence="5">
    <location>
        <begin position="317"/>
        <end position="431"/>
    </location>
</feature>
<reference evidence="7 8" key="1">
    <citation type="journal article" date="2020" name="Nat. Commun.">
        <title>Donkey genomes provide new insights into domestication and selection for coat color.</title>
        <authorList>
            <person name="Wang"/>
            <person name="C."/>
            <person name="Li"/>
            <person name="H."/>
            <person name="Guo"/>
            <person name="Y."/>
            <person name="Huang"/>
            <person name="J."/>
            <person name="Sun"/>
            <person name="Y."/>
            <person name="Min"/>
            <person name="J."/>
            <person name="Wang"/>
            <person name="J."/>
            <person name="Fang"/>
            <person name="X."/>
            <person name="Zhao"/>
            <person name="Z."/>
            <person name="Wang"/>
            <person name="S."/>
            <person name="Zhang"/>
            <person name="Y."/>
            <person name="Liu"/>
            <person name="Q."/>
            <person name="Jiang"/>
            <person name="Q."/>
            <person name="Wang"/>
            <person name="X."/>
            <person name="Guo"/>
            <person name="Y."/>
            <person name="Yang"/>
            <person name="C."/>
            <person name="Wang"/>
            <person name="Y."/>
            <person name="Tian"/>
            <person name="F."/>
            <person name="Zhuang"/>
            <person name="G."/>
            <person name="Fan"/>
            <person name="Y."/>
            <person name="Gao"/>
            <person name="Q."/>
            <person name="Li"/>
            <person name="Y."/>
            <person name="Ju"/>
            <person name="Z."/>
            <person name="Li"/>
            <person name="J."/>
            <person name="Li"/>
            <person name="R."/>
            <person name="Hou"/>
            <person name="M."/>
            <person name="Yang"/>
            <person name="G."/>
            <person name="Liu"/>
            <person name="G."/>
            <person name="Liu"/>
            <person name="W."/>
            <person name="Guo"/>
            <person name="J."/>
            <person name="Pan"/>
            <person name="S."/>
            <person name="Fan"/>
            <person name="G."/>
            <person name="Zhang"/>
            <person name="W."/>
            <person name="Zhang"/>
            <person name="R."/>
            <person name="Yu"/>
            <person name="J."/>
            <person name="Zhang"/>
            <person name="X."/>
            <person name="Yin"/>
            <person name="Q."/>
            <person name="Ji"/>
            <person name="C."/>
            <person name="Jin"/>
            <person name="Y."/>
            <person name="Yue"/>
            <person name="G."/>
            <person name="Liu"/>
            <person name="M."/>
            <person name="Xu"/>
            <person name="J."/>
            <person name="Liu"/>
            <person name="S."/>
            <person name="Jordana"/>
            <person name="J."/>
            <person name="Noce"/>
            <person name="A."/>
            <person name="Amills"/>
            <person name="M."/>
            <person name="Wu"/>
            <person name="D.D."/>
            <person name="Li"/>
            <person name="S."/>
            <person name="Zhou"/>
            <person name="X. and Zhong"/>
            <person name="J."/>
        </authorList>
    </citation>
    <scope>NUCLEOTIDE SEQUENCE [LARGE SCALE GENOMIC DNA]</scope>
</reference>
<dbReference type="GO" id="GO:0042393">
    <property type="term" value="F:histone binding"/>
    <property type="evidence" value="ECO:0007669"/>
    <property type="project" value="Ensembl"/>
</dbReference>
<protein>
    <submittedName>
        <fullName evidence="7">Holliday junction recognition protein</fullName>
    </submittedName>
</protein>
<reference evidence="7" key="2">
    <citation type="submission" date="2025-08" db="UniProtKB">
        <authorList>
            <consortium name="Ensembl"/>
        </authorList>
    </citation>
    <scope>IDENTIFICATION</scope>
</reference>
<evidence type="ECO:0000256" key="2">
    <source>
        <dbReference type="ARBA" id="ARBA00023125"/>
    </source>
</evidence>
<evidence type="ECO:0000259" key="6">
    <source>
        <dbReference type="Pfam" id="PF12347"/>
    </source>
</evidence>
<feature type="region of interest" description="Disordered" evidence="4">
    <location>
        <begin position="244"/>
        <end position="269"/>
    </location>
</feature>
<name>A0A8C4MQ15_EQUAS</name>
<dbReference type="GO" id="GO:0005730">
    <property type="term" value="C:nucleolus"/>
    <property type="evidence" value="ECO:0007669"/>
    <property type="project" value="Ensembl"/>
</dbReference>
<comment type="subcellular location">
    <subcellularLocation>
        <location evidence="1">Nucleus</location>
    </subcellularLocation>
</comment>
<dbReference type="GO" id="GO:0003677">
    <property type="term" value="F:DNA binding"/>
    <property type="evidence" value="ECO:0007669"/>
    <property type="project" value="UniProtKB-KW"/>
</dbReference>
<evidence type="ECO:0000256" key="1">
    <source>
        <dbReference type="ARBA" id="ARBA00004123"/>
    </source>
</evidence>
<dbReference type="InterPro" id="IPR022102">
    <property type="entry name" value="HJURP_C"/>
</dbReference>
<evidence type="ECO:0000259" key="5">
    <source>
        <dbReference type="Pfam" id="PF12346"/>
    </source>
</evidence>
<keyword evidence="3" id="KW-0539">Nucleus</keyword>
<sequence>MESDVLGEDALQQKLGDSRRRFQRRMQRLIEKYNQPFEDAPLVQMSTLTYETPQGLRIWGGGLVKERNEGHIQDSHVRTVGRKDDPEQAAARGHELPTACTATLGEDSKSDDVDGTVYQEDLAAGALVPAAPWNPLKNELRRKYLTQVDILLQDEGYFQACYRCCRAGRHSVVEGSSLSRRPAGVALQGEHLRARSQLLTVLCYSHSLSFQRASYGGGKDTCGTLVRSLTLPARPAHGCCDIISEKSPGSPIKPASSPRESGPSHSCSTDLAVVPRNDSLLLQGAGGNSLSSSQSFEAEDICDVTISDMYAGMLHSMSRLLSTKPSCIISTKTFIIQNWNSRQRFRHKGRVNRTRCRARRHLRGSPQEGPSARPEPAKEVGALRACENLLSASGHKTGLKLDKAILEVNKLQIHKLDPSWKELKGTFQKDSSLTSLDSGAMYRLDQENRIRALKWLISPVKIVSRRRTLPCEGGKHYREIEIKFDKLHQEYCPDPRKQSCLTYLPSSSAVDVYRGGPASPGGPRSLETHRPNSFHIKAKAKKLNEAFENLGRSLDADRCLPTSDSSLLLSKTNPTWSPGRSEQTAGLLFQGNSLGIFRKSVSPSRAISVPRIRPLSCGRGRYDEIKEKFDKLHQKYCQTSPQRTKAPLCIGVSPDEASVKARYQKEDFLGKVNPDFGFQGSLKLSSSPQRSVRGPLGSTTVEVHPSTCSVSAAGKDHESPAKRCRLSDPGVYGRSATSRDSSRMVGKAIPRPGEEVGSSQCDWEEKKRKEQHIFEDGREK</sequence>
<dbReference type="AlphaFoldDB" id="A0A8C4MQ15"/>
<feature type="region of interest" description="Disordered" evidence="4">
    <location>
        <begin position="358"/>
        <end position="378"/>
    </location>
</feature>
<feature type="compositionally biased region" description="Basic and acidic residues" evidence="4">
    <location>
        <begin position="763"/>
        <end position="780"/>
    </location>
</feature>
<dbReference type="GO" id="GO:0043254">
    <property type="term" value="P:regulation of protein-containing complex assembly"/>
    <property type="evidence" value="ECO:0007669"/>
    <property type="project" value="Ensembl"/>
</dbReference>
<dbReference type="PANTHER" id="PTHR15992">
    <property type="entry name" value="HOLLIDAY JUNCTION RECOGNITION PROTEIN"/>
    <property type="match status" value="1"/>
</dbReference>
<dbReference type="Pfam" id="PF12347">
    <property type="entry name" value="HJURP_C"/>
    <property type="match status" value="2"/>
</dbReference>
<evidence type="ECO:0000313" key="7">
    <source>
        <dbReference type="Ensembl" id="ENSEASP00005029338.2"/>
    </source>
</evidence>
<evidence type="ECO:0000313" key="8">
    <source>
        <dbReference type="Proteomes" id="UP000694387"/>
    </source>
</evidence>
<feature type="region of interest" description="Disordered" evidence="4">
    <location>
        <begin position="683"/>
        <end position="780"/>
    </location>
</feature>
<organism evidence="7 8">
    <name type="scientific">Equus asinus</name>
    <name type="common">Donkey</name>
    <name type="synonym">Equus africanus asinus</name>
    <dbReference type="NCBI Taxonomy" id="9793"/>
    <lineage>
        <taxon>Eukaryota</taxon>
        <taxon>Metazoa</taxon>
        <taxon>Chordata</taxon>
        <taxon>Craniata</taxon>
        <taxon>Vertebrata</taxon>
        <taxon>Euteleostomi</taxon>
        <taxon>Mammalia</taxon>
        <taxon>Eutheria</taxon>
        <taxon>Laurasiatheria</taxon>
        <taxon>Perissodactyla</taxon>
        <taxon>Equidae</taxon>
        <taxon>Equus</taxon>
    </lineage>
</organism>
<dbReference type="Proteomes" id="UP000694387">
    <property type="component" value="Chromosome 19"/>
</dbReference>
<dbReference type="InterPro" id="IPR018465">
    <property type="entry name" value="Scm3/HJURP"/>
</dbReference>
<dbReference type="GO" id="GO:0005829">
    <property type="term" value="C:cytosol"/>
    <property type="evidence" value="ECO:0007669"/>
    <property type="project" value="Ensembl"/>
</dbReference>
<dbReference type="GeneTree" id="ENSGT00390000005575"/>
<evidence type="ECO:0000256" key="3">
    <source>
        <dbReference type="ARBA" id="ARBA00023242"/>
    </source>
</evidence>
<dbReference type="Pfam" id="PF12346">
    <property type="entry name" value="HJURP_mid"/>
    <property type="match status" value="1"/>
</dbReference>